<gene>
    <name evidence="3" type="ORF">SE17_11340</name>
</gene>
<comment type="caution">
    <text evidence="3">The sequence shown here is derived from an EMBL/GenBank/DDBJ whole genome shotgun (WGS) entry which is preliminary data.</text>
</comment>
<feature type="transmembrane region" description="Helical" evidence="2">
    <location>
        <begin position="168"/>
        <end position="193"/>
    </location>
</feature>
<evidence type="ECO:0000313" key="3">
    <source>
        <dbReference type="EMBL" id="KPV53143.1"/>
    </source>
</evidence>
<dbReference type="InterPro" id="IPR043129">
    <property type="entry name" value="ATPase_NBD"/>
</dbReference>
<evidence type="ECO:0000256" key="2">
    <source>
        <dbReference type="SAM" id="Phobius"/>
    </source>
</evidence>
<dbReference type="EMBL" id="LJCR01000329">
    <property type="protein sequence ID" value="KPV53143.1"/>
    <property type="molecule type" value="Genomic_DNA"/>
</dbReference>
<dbReference type="AlphaFoldDB" id="A0A0P9F969"/>
<evidence type="ECO:0000313" key="4">
    <source>
        <dbReference type="Proteomes" id="UP000050509"/>
    </source>
</evidence>
<accession>A0A0P9F969</accession>
<dbReference type="Proteomes" id="UP000050509">
    <property type="component" value="Unassembled WGS sequence"/>
</dbReference>
<dbReference type="Gene3D" id="3.30.420.40">
    <property type="match status" value="1"/>
</dbReference>
<keyword evidence="4" id="KW-1185">Reference proteome</keyword>
<dbReference type="Pfam" id="PF00480">
    <property type="entry name" value="ROK"/>
    <property type="match status" value="1"/>
</dbReference>
<feature type="transmembrane region" description="Helical" evidence="2">
    <location>
        <begin position="135"/>
        <end position="156"/>
    </location>
</feature>
<keyword evidence="2" id="KW-0472">Membrane</keyword>
<dbReference type="InterPro" id="IPR000600">
    <property type="entry name" value="ROK"/>
</dbReference>
<keyword evidence="2" id="KW-0812">Transmembrane</keyword>
<organism evidence="3 4">
    <name type="scientific">Kouleothrix aurantiaca</name>
    <dbReference type="NCBI Taxonomy" id="186479"/>
    <lineage>
        <taxon>Bacteria</taxon>
        <taxon>Bacillati</taxon>
        <taxon>Chloroflexota</taxon>
        <taxon>Chloroflexia</taxon>
        <taxon>Chloroflexales</taxon>
        <taxon>Roseiflexineae</taxon>
        <taxon>Roseiflexaceae</taxon>
        <taxon>Kouleothrix</taxon>
    </lineage>
</organism>
<evidence type="ECO:0000256" key="1">
    <source>
        <dbReference type="ARBA" id="ARBA00006479"/>
    </source>
</evidence>
<dbReference type="PANTHER" id="PTHR18964">
    <property type="entry name" value="ROK (REPRESSOR, ORF, KINASE) FAMILY"/>
    <property type="match status" value="1"/>
</dbReference>
<keyword evidence="2" id="KW-1133">Transmembrane helix</keyword>
<sequence length="212" mass="21272">ANLAALAEQRWGAALGRPNVVYVYLGSAGIGCGLILDGRLYRGDLGSAGEIGHVMVEEDGPPCRCGSRGCLEALAGTPAVLRRAQAIALPVATVDELLALARGGHAKAIALLDATGEYIGIALANTLNMINPGCVVIGGGLAAAGDLLLGALRSTLRRRGLAIAADHVAIILGTLGADVVAVGAVSLVVHHALGAPSMVRPATDFHADVLLG</sequence>
<dbReference type="PANTHER" id="PTHR18964:SF173">
    <property type="entry name" value="GLUCOKINASE"/>
    <property type="match status" value="1"/>
</dbReference>
<protein>
    <recommendedName>
        <fullName evidence="5">ROK family transcriptional regulator</fullName>
    </recommendedName>
</protein>
<name>A0A0P9F969_9CHLR</name>
<comment type="similarity">
    <text evidence="1">Belongs to the ROK (NagC/XylR) family.</text>
</comment>
<proteinExistence type="inferred from homology"/>
<dbReference type="SUPFAM" id="SSF53067">
    <property type="entry name" value="Actin-like ATPase domain"/>
    <property type="match status" value="1"/>
</dbReference>
<feature type="non-terminal residue" evidence="3">
    <location>
        <position position="1"/>
    </location>
</feature>
<reference evidence="3 4" key="1">
    <citation type="submission" date="2015-09" db="EMBL/GenBank/DDBJ databases">
        <title>Draft genome sequence of Kouleothrix aurantiaca JCM 19913.</title>
        <authorList>
            <person name="Hemp J."/>
        </authorList>
    </citation>
    <scope>NUCLEOTIDE SEQUENCE [LARGE SCALE GENOMIC DNA]</scope>
    <source>
        <strain evidence="3 4">COM-B</strain>
    </source>
</reference>
<evidence type="ECO:0008006" key="5">
    <source>
        <dbReference type="Google" id="ProtNLM"/>
    </source>
</evidence>